<accession>A0A8S2EKL7</accession>
<evidence type="ECO:0000256" key="2">
    <source>
        <dbReference type="ARBA" id="ARBA00022771"/>
    </source>
</evidence>
<dbReference type="Pfam" id="PF04500">
    <property type="entry name" value="FLYWCH"/>
    <property type="match status" value="1"/>
</dbReference>
<evidence type="ECO:0000313" key="6">
    <source>
        <dbReference type="EMBL" id="CAF4056864.1"/>
    </source>
</evidence>
<evidence type="ECO:0000313" key="5">
    <source>
        <dbReference type="EMBL" id="CAF1249167.1"/>
    </source>
</evidence>
<feature type="domain" description="FLYWCH-type" evidence="4">
    <location>
        <begin position="4"/>
        <end position="61"/>
    </location>
</feature>
<protein>
    <recommendedName>
        <fullName evidence="4">FLYWCH-type domain-containing protein</fullName>
    </recommendedName>
</protein>
<dbReference type="Proteomes" id="UP000677228">
    <property type="component" value="Unassembled WGS sequence"/>
</dbReference>
<dbReference type="EMBL" id="CAJOBA010038205">
    <property type="protein sequence ID" value="CAF4056864.1"/>
    <property type="molecule type" value="Genomic_DNA"/>
</dbReference>
<dbReference type="InterPro" id="IPR007588">
    <property type="entry name" value="Znf_FLYWCH"/>
</dbReference>
<comment type="caution">
    <text evidence="5">The sequence shown here is derived from an EMBL/GenBank/DDBJ whole genome shotgun (WGS) entry which is preliminary data.</text>
</comment>
<dbReference type="EMBL" id="CAJNOK010016653">
    <property type="protein sequence ID" value="CAF1249167.1"/>
    <property type="molecule type" value="Genomic_DNA"/>
</dbReference>
<evidence type="ECO:0000313" key="7">
    <source>
        <dbReference type="Proteomes" id="UP000677228"/>
    </source>
</evidence>
<organism evidence="5 7">
    <name type="scientific">Didymodactylos carnosus</name>
    <dbReference type="NCBI Taxonomy" id="1234261"/>
    <lineage>
        <taxon>Eukaryota</taxon>
        <taxon>Metazoa</taxon>
        <taxon>Spiralia</taxon>
        <taxon>Gnathifera</taxon>
        <taxon>Rotifera</taxon>
        <taxon>Eurotatoria</taxon>
        <taxon>Bdelloidea</taxon>
        <taxon>Philodinida</taxon>
        <taxon>Philodinidae</taxon>
        <taxon>Didymodactylos</taxon>
    </lineage>
</organism>
<name>A0A8S2EKL7_9BILA</name>
<proteinExistence type="predicted"/>
<keyword evidence="1" id="KW-0479">Metal-binding</keyword>
<evidence type="ECO:0000259" key="4">
    <source>
        <dbReference type="Pfam" id="PF04500"/>
    </source>
</evidence>
<keyword evidence="3" id="KW-0862">Zinc</keyword>
<gene>
    <name evidence="5" type="ORF">OVA965_LOCUS26195</name>
    <name evidence="6" type="ORF">TMI583_LOCUS26934</name>
</gene>
<evidence type="ECO:0000256" key="1">
    <source>
        <dbReference type="ARBA" id="ARBA00022723"/>
    </source>
</evidence>
<dbReference type="Gene3D" id="2.20.25.240">
    <property type="match status" value="1"/>
</dbReference>
<reference evidence="5" key="1">
    <citation type="submission" date="2021-02" db="EMBL/GenBank/DDBJ databases">
        <authorList>
            <person name="Nowell W R."/>
        </authorList>
    </citation>
    <scope>NUCLEOTIDE SEQUENCE</scope>
</reference>
<sequence>MLIFTSTEKDKPVLNHNGYQYTKKRANKTNNQWRCRDRTCSSTISLSTDDVRILRKESAHTCQPDTTKVLVDIAVDNMKKRAREETLPLPKIYSQEVVRARVASPGLATGHVFPTLPNVDASLYRRRALNYPKLPTTTDEIALTDKHNSHIYHRTQEVRTIILKLIKCKLIWDELREKC</sequence>
<dbReference type="AlphaFoldDB" id="A0A8S2EKL7"/>
<dbReference type="GO" id="GO:0008270">
    <property type="term" value="F:zinc ion binding"/>
    <property type="evidence" value="ECO:0007669"/>
    <property type="project" value="UniProtKB-KW"/>
</dbReference>
<keyword evidence="2" id="KW-0863">Zinc-finger</keyword>
<dbReference type="Proteomes" id="UP000682733">
    <property type="component" value="Unassembled WGS sequence"/>
</dbReference>
<evidence type="ECO:0000256" key="3">
    <source>
        <dbReference type="ARBA" id="ARBA00022833"/>
    </source>
</evidence>